<feature type="non-terminal residue" evidence="2">
    <location>
        <position position="1"/>
    </location>
</feature>
<feature type="compositionally biased region" description="Basic residues" evidence="1">
    <location>
        <begin position="130"/>
        <end position="140"/>
    </location>
</feature>
<proteinExistence type="predicted"/>
<protein>
    <submittedName>
        <fullName evidence="2">Queuine tRNA-ribosyltransferase</fullName>
        <ecNumber evidence="2">2.4.2.29</ecNumber>
    </submittedName>
</protein>
<name>A0A6J4SH84_9ACTN</name>
<feature type="compositionally biased region" description="Basic and acidic residues" evidence="1">
    <location>
        <begin position="97"/>
        <end position="125"/>
    </location>
</feature>
<feature type="region of interest" description="Disordered" evidence="1">
    <location>
        <begin position="1"/>
        <end position="140"/>
    </location>
</feature>
<gene>
    <name evidence="2" type="ORF">AVDCRST_MAG05-2319</name>
</gene>
<accession>A0A6J4SH84</accession>
<dbReference type="EC" id="2.4.2.29" evidence="2"/>
<dbReference type="AlphaFoldDB" id="A0A6J4SH84"/>
<dbReference type="GO" id="GO:0016757">
    <property type="term" value="F:glycosyltransferase activity"/>
    <property type="evidence" value="ECO:0007669"/>
    <property type="project" value="UniProtKB-KW"/>
</dbReference>
<keyword evidence="2" id="KW-0808">Transferase</keyword>
<sequence>DRQGRRGAGRASSDRAWARRDAPLYARRHQGHRQGSDAGGPARGRGRRRARQHLPPLPASRRGPRGGGRGAARLQRLGRADAHGLGRLPGLLAGEDAPDRGEGRPVRLRLRRVEPRVHAGAHDEGPGASRRGHRHGARRV</sequence>
<evidence type="ECO:0000313" key="2">
    <source>
        <dbReference type="EMBL" id="CAA9498987.1"/>
    </source>
</evidence>
<feature type="non-terminal residue" evidence="2">
    <location>
        <position position="140"/>
    </location>
</feature>
<organism evidence="2">
    <name type="scientific">uncultured Rubrobacteraceae bacterium</name>
    <dbReference type="NCBI Taxonomy" id="349277"/>
    <lineage>
        <taxon>Bacteria</taxon>
        <taxon>Bacillati</taxon>
        <taxon>Actinomycetota</taxon>
        <taxon>Rubrobacteria</taxon>
        <taxon>Rubrobacterales</taxon>
        <taxon>Rubrobacteraceae</taxon>
        <taxon>environmental samples</taxon>
    </lineage>
</organism>
<reference evidence="2" key="1">
    <citation type="submission" date="2020-02" db="EMBL/GenBank/DDBJ databases">
        <authorList>
            <person name="Meier V. D."/>
        </authorList>
    </citation>
    <scope>NUCLEOTIDE SEQUENCE</scope>
    <source>
        <strain evidence="2">AVDCRST_MAG05</strain>
    </source>
</reference>
<dbReference type="EMBL" id="CADCVM010000247">
    <property type="protein sequence ID" value="CAA9498987.1"/>
    <property type="molecule type" value="Genomic_DNA"/>
</dbReference>
<evidence type="ECO:0000256" key="1">
    <source>
        <dbReference type="SAM" id="MobiDB-lite"/>
    </source>
</evidence>
<keyword evidence="2" id="KW-0328">Glycosyltransferase</keyword>
<feature type="compositionally biased region" description="Basic and acidic residues" evidence="1">
    <location>
        <begin position="12"/>
        <end position="22"/>
    </location>
</feature>